<dbReference type="Pfam" id="PF23827">
    <property type="entry name" value="DUF7197"/>
    <property type="match status" value="1"/>
</dbReference>
<evidence type="ECO:0000313" key="3">
    <source>
        <dbReference type="Proteomes" id="UP000232488"/>
    </source>
</evidence>
<dbReference type="Proteomes" id="UP000232488">
    <property type="component" value="Segment"/>
</dbReference>
<organismHost>
    <name type="scientific">Heterosigma akashiwo</name>
    <name type="common">Chromophytic alga</name>
    <name type="synonym">Heterosigma carterae</name>
    <dbReference type="NCBI Taxonomy" id="2829"/>
</organismHost>
<accession>A0A1C9C592</accession>
<dbReference type="InterPro" id="IPR055621">
    <property type="entry name" value="DUF7197"/>
</dbReference>
<gene>
    <name evidence="2" type="primary">HaV53_ORF128</name>
</gene>
<dbReference type="RefSeq" id="YP_009507525.1">
    <property type="nucleotide sequence ID" value="NC_038553.1"/>
</dbReference>
<dbReference type="OrthoDB" id="13112at10239"/>
<dbReference type="EMBL" id="KX008963">
    <property type="protein sequence ID" value="AOM63459.1"/>
    <property type="molecule type" value="Genomic_DNA"/>
</dbReference>
<sequence length="237" mass="28278">MQQECDGKEYLLLISLKRFYSNEHNYRIILNILKENQFISLRLLDWLVTNYSRKNNVIYKIGEYSFNMFLEYKNQLKSFSKKYFDPFCRRQRIFYSNSNNVEFLTNKIECELYRKRPNGIVTTLAQLNAFRWFIQNKVIEYALQYFDSIEYDMMLSDKHHMSKTLKNSILNTETTCTNNNSSDNSETKTENNTGTETMNKVENTDKIQTDVSSTKKKKRIITSGYNKCKIKVKITFD</sequence>
<feature type="region of interest" description="Disordered" evidence="1">
    <location>
        <begin position="175"/>
        <end position="197"/>
    </location>
</feature>
<dbReference type="GeneID" id="37618509"/>
<dbReference type="KEGG" id="vg:37618509"/>
<evidence type="ECO:0000313" key="2">
    <source>
        <dbReference type="EMBL" id="AOM63459.1"/>
    </source>
</evidence>
<proteinExistence type="predicted"/>
<name>A0A1C9C592_HAV01</name>
<reference evidence="2 3" key="1">
    <citation type="submission" date="2016-03" db="EMBL/GenBank/DDBJ databases">
        <title>Genome sequences of a Phycodnavirus, Heterosigma akashiwo virus strain 53.</title>
        <authorList>
            <person name="Ueki S."/>
            <person name="Ogura Y."/>
            <person name="Hayashi T."/>
        </authorList>
    </citation>
    <scope>NUCLEOTIDE SEQUENCE [LARGE SCALE GENOMIC DNA]</scope>
    <source>
        <strain evidence="2">HaV53</strain>
    </source>
</reference>
<protein>
    <submittedName>
        <fullName evidence="2">Uncharacterized protein</fullName>
    </submittedName>
</protein>
<keyword evidence="3" id="KW-1185">Reference proteome</keyword>
<evidence type="ECO:0000256" key="1">
    <source>
        <dbReference type="SAM" id="MobiDB-lite"/>
    </source>
</evidence>
<organism evidence="2 3">
    <name type="scientific">Heterosigma akashiwo virus 01</name>
    <name type="common">HaV01</name>
    <dbReference type="NCBI Taxonomy" id="97195"/>
    <lineage>
        <taxon>Viruses</taxon>
        <taxon>Varidnaviria</taxon>
        <taxon>Bamfordvirae</taxon>
        <taxon>Nucleocytoviricota</taxon>
        <taxon>Megaviricetes</taxon>
        <taxon>Algavirales</taxon>
        <taxon>Phycodnaviridae</taxon>
        <taxon>Raphidovirus</taxon>
        <taxon>Raphidovirus japonicum</taxon>
    </lineage>
</organism>